<dbReference type="InterPro" id="IPR011042">
    <property type="entry name" value="6-blade_b-propeller_TolB-like"/>
</dbReference>
<dbReference type="SUPFAM" id="SSF101898">
    <property type="entry name" value="NHL repeat"/>
    <property type="match status" value="1"/>
</dbReference>
<keyword evidence="2" id="KW-1185">Reference proteome</keyword>
<protein>
    <recommendedName>
        <fullName evidence="3">B box-type domain-containing protein</fullName>
    </recommendedName>
</protein>
<accession>A0A8S3SQH9</accession>
<evidence type="ECO:0000313" key="1">
    <source>
        <dbReference type="EMBL" id="CAG2219091.1"/>
    </source>
</evidence>
<evidence type="ECO:0000313" key="2">
    <source>
        <dbReference type="Proteomes" id="UP000683360"/>
    </source>
</evidence>
<dbReference type="Gene3D" id="2.120.10.30">
    <property type="entry name" value="TolB, C-terminal domain"/>
    <property type="match status" value="1"/>
</dbReference>
<dbReference type="Proteomes" id="UP000683360">
    <property type="component" value="Unassembled WGS sequence"/>
</dbReference>
<evidence type="ECO:0008006" key="3">
    <source>
        <dbReference type="Google" id="ProtNLM"/>
    </source>
</evidence>
<sequence length="402" mass="45053">MASNWSNCGVCDHRQVTKPSVIWCSVCEEGLCGDCKEHHSNSKATKTHEPVSIDEYKSCRSQICKSLRSVKYITRNTNFSVENTTVRAKENDITQFQANIANIKQHASELQTFLAMKQIEKDVSVEEQFIQSIIKNDATNQVDISFQISKCLQQITATKQQFGEIKVSSGPCNLSIQKRKDRQAQIIVALPNRNIDNLTATLINRIDTDMSDIYGCSLLPDGRTIFSSFKQGKVKVLKSDGSKDFEIHNIGSSLDLVYIGCDCVALSTLEQNVDESITNVSNDKLTAQAYVTTFGDKLFYTNCSNDSVTCCDYRGNILWTFKDTTVLLHPYGISVDNDGYVFVVGFSSDTVVVISPDGQCHRKLLSKEDGLRYPTVLHYNQFTNKLLVATTEKDAFLFEVKR</sequence>
<gene>
    <name evidence="1" type="ORF">MEDL_32627</name>
</gene>
<proteinExistence type="predicted"/>
<dbReference type="OrthoDB" id="342730at2759"/>
<reference evidence="1" key="1">
    <citation type="submission" date="2021-03" db="EMBL/GenBank/DDBJ databases">
        <authorList>
            <person name="Bekaert M."/>
        </authorList>
    </citation>
    <scope>NUCLEOTIDE SEQUENCE</scope>
</reference>
<dbReference type="EMBL" id="CAJPWZ010001622">
    <property type="protein sequence ID" value="CAG2219091.1"/>
    <property type="molecule type" value="Genomic_DNA"/>
</dbReference>
<dbReference type="AlphaFoldDB" id="A0A8S3SQH9"/>
<comment type="caution">
    <text evidence="1">The sequence shown here is derived from an EMBL/GenBank/DDBJ whole genome shotgun (WGS) entry which is preliminary data.</text>
</comment>
<organism evidence="1 2">
    <name type="scientific">Mytilus edulis</name>
    <name type="common">Blue mussel</name>
    <dbReference type="NCBI Taxonomy" id="6550"/>
    <lineage>
        <taxon>Eukaryota</taxon>
        <taxon>Metazoa</taxon>
        <taxon>Spiralia</taxon>
        <taxon>Lophotrochozoa</taxon>
        <taxon>Mollusca</taxon>
        <taxon>Bivalvia</taxon>
        <taxon>Autobranchia</taxon>
        <taxon>Pteriomorphia</taxon>
        <taxon>Mytilida</taxon>
        <taxon>Mytiloidea</taxon>
        <taxon>Mytilidae</taxon>
        <taxon>Mytilinae</taxon>
        <taxon>Mytilus</taxon>
    </lineage>
</organism>
<name>A0A8S3SQH9_MYTED</name>